<comment type="caution">
    <text evidence="1">The sequence shown here is derived from an EMBL/GenBank/DDBJ whole genome shotgun (WGS) entry which is preliminary data.</text>
</comment>
<accession>A0A124G6T6</accession>
<evidence type="ECO:0000313" key="1">
    <source>
        <dbReference type="EMBL" id="KUL20590.1"/>
    </source>
</evidence>
<name>A0A124G6T6_9ACTN</name>
<dbReference type="EMBL" id="LLZG01000422">
    <property type="protein sequence ID" value="KUL20590.1"/>
    <property type="molecule type" value="Genomic_DNA"/>
</dbReference>
<reference evidence="2" key="1">
    <citation type="submission" date="2015-10" db="EMBL/GenBank/DDBJ databases">
        <authorList>
            <person name="Ju K.-S."/>
            <person name="Doroghazi J.R."/>
            <person name="Metcalf W.W."/>
        </authorList>
    </citation>
    <scope>NUCLEOTIDE SEQUENCE [LARGE SCALE GENOMIC DNA]</scope>
    <source>
        <strain evidence="2">NRRL 3151</strain>
    </source>
</reference>
<dbReference type="AlphaFoldDB" id="A0A124G6T6"/>
<evidence type="ECO:0000313" key="2">
    <source>
        <dbReference type="Proteomes" id="UP000053923"/>
    </source>
</evidence>
<gene>
    <name evidence="1" type="ORF">ADL12_48675</name>
</gene>
<protein>
    <submittedName>
        <fullName evidence="1">Uncharacterized protein</fullName>
    </submittedName>
</protein>
<organism evidence="1 2">
    <name type="scientific">Streptomyces regalis</name>
    <dbReference type="NCBI Taxonomy" id="68262"/>
    <lineage>
        <taxon>Bacteria</taxon>
        <taxon>Bacillati</taxon>
        <taxon>Actinomycetota</taxon>
        <taxon>Actinomycetes</taxon>
        <taxon>Kitasatosporales</taxon>
        <taxon>Streptomycetaceae</taxon>
        <taxon>Streptomyces</taxon>
    </lineage>
</organism>
<sequence>MPGALKQADIDGTHRTRLVAQFPAPLGWGVLFGALKQADIDGTHRTRLVAQFPAPLGWGVLFGDGKRTDVLGRARAPRRLTPCRTMSL</sequence>
<dbReference type="Proteomes" id="UP000053923">
    <property type="component" value="Unassembled WGS sequence"/>
</dbReference>
<keyword evidence="2" id="KW-1185">Reference proteome</keyword>
<proteinExistence type="predicted"/>